<keyword evidence="5 15" id="KW-0813">Transport</keyword>
<dbReference type="PANTHER" id="PTHR11435">
    <property type="entry name" value="NADH UBIQUINONE OXIDOREDUCTASE SUBUNIT ND6"/>
    <property type="match status" value="1"/>
</dbReference>
<comment type="similarity">
    <text evidence="2 15">Belongs to the complex I subunit 6 family.</text>
</comment>
<evidence type="ECO:0000256" key="7">
    <source>
        <dbReference type="ARBA" id="ARBA00022692"/>
    </source>
</evidence>
<keyword evidence="9 15" id="KW-0249">Electron transport</keyword>
<dbReference type="Pfam" id="PF00499">
    <property type="entry name" value="Oxidored_q3"/>
    <property type="match status" value="1"/>
</dbReference>
<dbReference type="InterPro" id="IPR001457">
    <property type="entry name" value="NADH_UbQ/plastoQ_OxRdtase_su6"/>
</dbReference>
<evidence type="ECO:0000256" key="9">
    <source>
        <dbReference type="ARBA" id="ARBA00022982"/>
    </source>
</evidence>
<keyword evidence="11 15" id="KW-0520">NAD</keyword>
<evidence type="ECO:0000256" key="4">
    <source>
        <dbReference type="ARBA" id="ARBA00021095"/>
    </source>
</evidence>
<feature type="transmembrane region" description="Helical" evidence="15">
    <location>
        <begin position="32"/>
        <end position="65"/>
    </location>
</feature>
<evidence type="ECO:0000256" key="15">
    <source>
        <dbReference type="RuleBase" id="RU004430"/>
    </source>
</evidence>
<keyword evidence="15" id="KW-0830">Ubiquinone</keyword>
<feature type="transmembrane region" description="Helical" evidence="15">
    <location>
        <begin position="7"/>
        <end position="26"/>
    </location>
</feature>
<dbReference type="AlphaFoldDB" id="A0A3G9H0M4"/>
<evidence type="ECO:0000256" key="5">
    <source>
        <dbReference type="ARBA" id="ARBA00022448"/>
    </source>
</evidence>
<sequence length="162" mass="17901">MLFYNLFLFLLLGSILVFYSFSPYYAALGLVITSLVGCIILALFGLTFIALLFLLIYLGGMLIVFVYSSALSADQYPVVSNLSEILILFLILSSWLFIIYNNFIEGIIYNNVLINSNDLVSLGLFYSNGGIYLLLSGFALLVTLVVALIISSGVNNINLRHI</sequence>
<evidence type="ECO:0000256" key="6">
    <source>
        <dbReference type="ARBA" id="ARBA00022660"/>
    </source>
</evidence>
<evidence type="ECO:0000256" key="14">
    <source>
        <dbReference type="ARBA" id="ARBA00049551"/>
    </source>
</evidence>
<comment type="function">
    <text evidence="15">Core subunit of the mitochondrial membrane respiratory chain NADH dehydrogenase (Complex I) which catalyzes electron transfer from NADH through the respiratory chain, using ubiquinone as an electron acceptor. Essential for the catalytic activity and assembly of complex I.</text>
</comment>
<evidence type="ECO:0000256" key="12">
    <source>
        <dbReference type="ARBA" id="ARBA00023128"/>
    </source>
</evidence>
<evidence type="ECO:0000256" key="11">
    <source>
        <dbReference type="ARBA" id="ARBA00023027"/>
    </source>
</evidence>
<evidence type="ECO:0000256" key="1">
    <source>
        <dbReference type="ARBA" id="ARBA00004225"/>
    </source>
</evidence>
<dbReference type="EC" id="7.1.1.2" evidence="3 15"/>
<gene>
    <name evidence="16" type="primary">ND6</name>
</gene>
<geneLocation type="mitochondrion" evidence="16"/>
<keyword evidence="6 15" id="KW-0679">Respiratory chain</keyword>
<keyword evidence="13 15" id="KW-0472">Membrane</keyword>
<dbReference type="Gene3D" id="1.20.120.1200">
    <property type="entry name" value="NADH-ubiquinone/plastoquinone oxidoreductase chain 6, subunit NuoJ"/>
    <property type="match status" value="1"/>
</dbReference>
<keyword evidence="7 15" id="KW-0812">Transmembrane</keyword>
<evidence type="ECO:0000256" key="10">
    <source>
        <dbReference type="ARBA" id="ARBA00022989"/>
    </source>
</evidence>
<dbReference type="PANTHER" id="PTHR11435:SF1">
    <property type="entry name" value="NADH-UBIQUINONE OXIDOREDUCTASE CHAIN 6"/>
    <property type="match status" value="1"/>
</dbReference>
<feature type="transmembrane region" description="Helical" evidence="15">
    <location>
        <begin position="85"/>
        <end position="109"/>
    </location>
</feature>
<organism evidence="16">
    <name type="scientific">Scotoplanes sp. TT-2017</name>
    <dbReference type="NCBI Taxonomy" id="1979181"/>
    <lineage>
        <taxon>Eukaryota</taxon>
        <taxon>Metazoa</taxon>
        <taxon>Echinodermata</taxon>
        <taxon>Eleutherozoa</taxon>
        <taxon>Echinozoa</taxon>
        <taxon>Holothuroidea</taxon>
        <taxon>Aspidochirotacea</taxon>
        <taxon>Elasipodida</taxon>
        <taxon>Elpidiidae</taxon>
        <taxon>Scotoplanes</taxon>
    </lineage>
</organism>
<evidence type="ECO:0000313" key="16">
    <source>
        <dbReference type="EMBL" id="BBF98403.1"/>
    </source>
</evidence>
<keyword evidence="8 15" id="KW-1278">Translocase</keyword>
<dbReference type="InterPro" id="IPR050269">
    <property type="entry name" value="ComplexI_Subunit6"/>
</dbReference>
<feature type="transmembrane region" description="Helical" evidence="15">
    <location>
        <begin position="129"/>
        <end position="150"/>
    </location>
</feature>
<dbReference type="GO" id="GO:0031966">
    <property type="term" value="C:mitochondrial membrane"/>
    <property type="evidence" value="ECO:0007669"/>
    <property type="project" value="UniProtKB-SubCell"/>
</dbReference>
<reference evidence="16" key="1">
    <citation type="journal article" date="2018" name="Mitochondrial DNA Part B Resour">
        <title>Complete mitochondrial genome sequences of a deep-sea holothurian species of the genus Scotoplanes (Elasipodida: Elpidiidae).</title>
        <authorList>
            <person name="Takano T."/>
            <person name="Ijichi M."/>
            <person name="Itoh H."/>
            <person name="Fukuda H."/>
            <person name="Yoshizawa S."/>
        </authorList>
    </citation>
    <scope>NUCLEOTIDE SEQUENCE</scope>
</reference>
<protein>
    <recommendedName>
        <fullName evidence="4 15">NADH-ubiquinone oxidoreductase chain 6</fullName>
        <ecNumber evidence="3 15">7.1.1.2</ecNumber>
    </recommendedName>
</protein>
<comment type="subcellular location">
    <subcellularLocation>
        <location evidence="1 15">Mitochondrion membrane</location>
        <topology evidence="1 15">Multi-pass membrane protein</topology>
    </subcellularLocation>
</comment>
<keyword evidence="12 15" id="KW-0496">Mitochondrion</keyword>
<evidence type="ECO:0000256" key="3">
    <source>
        <dbReference type="ARBA" id="ARBA00012944"/>
    </source>
</evidence>
<dbReference type="InterPro" id="IPR042106">
    <property type="entry name" value="Nuo/plastoQ_OxRdtase_6_NuoJ"/>
</dbReference>
<comment type="catalytic activity">
    <reaction evidence="14 15">
        <text>a ubiquinone + NADH + 5 H(+)(in) = a ubiquinol + NAD(+) + 4 H(+)(out)</text>
        <dbReference type="Rhea" id="RHEA:29091"/>
        <dbReference type="Rhea" id="RHEA-COMP:9565"/>
        <dbReference type="Rhea" id="RHEA-COMP:9566"/>
        <dbReference type="ChEBI" id="CHEBI:15378"/>
        <dbReference type="ChEBI" id="CHEBI:16389"/>
        <dbReference type="ChEBI" id="CHEBI:17976"/>
        <dbReference type="ChEBI" id="CHEBI:57540"/>
        <dbReference type="ChEBI" id="CHEBI:57945"/>
        <dbReference type="EC" id="7.1.1.2"/>
    </reaction>
</comment>
<evidence type="ECO:0000256" key="8">
    <source>
        <dbReference type="ARBA" id="ARBA00022967"/>
    </source>
</evidence>
<dbReference type="GO" id="GO:0008137">
    <property type="term" value="F:NADH dehydrogenase (ubiquinone) activity"/>
    <property type="evidence" value="ECO:0007669"/>
    <property type="project" value="UniProtKB-UniRule"/>
</dbReference>
<evidence type="ECO:0000256" key="2">
    <source>
        <dbReference type="ARBA" id="ARBA00005698"/>
    </source>
</evidence>
<evidence type="ECO:0000256" key="13">
    <source>
        <dbReference type="ARBA" id="ARBA00023136"/>
    </source>
</evidence>
<proteinExistence type="inferred from homology"/>
<name>A0A3G9H0M4_9ECHN</name>
<dbReference type="EMBL" id="LC416624">
    <property type="protein sequence ID" value="BBF98403.1"/>
    <property type="molecule type" value="Genomic_DNA"/>
</dbReference>
<keyword evidence="10 15" id="KW-1133">Transmembrane helix</keyword>
<accession>A0A3G9H0M4</accession>